<organism evidence="2 3">
    <name type="scientific">Venustampulla echinocandica</name>
    <dbReference type="NCBI Taxonomy" id="2656787"/>
    <lineage>
        <taxon>Eukaryota</taxon>
        <taxon>Fungi</taxon>
        <taxon>Dikarya</taxon>
        <taxon>Ascomycota</taxon>
        <taxon>Pezizomycotina</taxon>
        <taxon>Leotiomycetes</taxon>
        <taxon>Helotiales</taxon>
        <taxon>Pleuroascaceae</taxon>
        <taxon>Venustampulla</taxon>
    </lineage>
</organism>
<feature type="compositionally biased region" description="Acidic residues" evidence="1">
    <location>
        <begin position="42"/>
        <end position="56"/>
    </location>
</feature>
<feature type="compositionally biased region" description="Basic residues" evidence="1">
    <location>
        <begin position="297"/>
        <end position="308"/>
    </location>
</feature>
<gene>
    <name evidence="2" type="ORF">BP5553_00664</name>
</gene>
<dbReference type="EMBL" id="NPIC01000001">
    <property type="protein sequence ID" value="RDL40685.1"/>
    <property type="molecule type" value="Genomic_DNA"/>
</dbReference>
<protein>
    <submittedName>
        <fullName evidence="2">Uncharacterized protein</fullName>
    </submittedName>
</protein>
<feature type="region of interest" description="Disordered" evidence="1">
    <location>
        <begin position="85"/>
        <end position="162"/>
    </location>
</feature>
<dbReference type="AlphaFoldDB" id="A0A370TYT3"/>
<feature type="compositionally biased region" description="Polar residues" evidence="1">
    <location>
        <begin position="1"/>
        <end position="22"/>
    </location>
</feature>
<feature type="compositionally biased region" description="Polar residues" evidence="1">
    <location>
        <begin position="194"/>
        <end position="205"/>
    </location>
</feature>
<feature type="region of interest" description="Disordered" evidence="1">
    <location>
        <begin position="179"/>
        <end position="205"/>
    </location>
</feature>
<keyword evidence="3" id="KW-1185">Reference proteome</keyword>
<feature type="region of interest" description="Disordered" evidence="1">
    <location>
        <begin position="1"/>
        <end position="56"/>
    </location>
</feature>
<feature type="region of interest" description="Disordered" evidence="1">
    <location>
        <begin position="289"/>
        <end position="308"/>
    </location>
</feature>
<reference evidence="2 3" key="1">
    <citation type="journal article" date="2018" name="IMA Fungus">
        <title>IMA Genome-F 9: Draft genome sequence of Annulohypoxylon stygium, Aspergillus mulundensis, Berkeleyomyces basicola (syn. Thielaviopsis basicola), Ceratocystis smalleyi, two Cercospora beticola strains, Coleophoma cylindrospora, Fusarium fracticaudum, Phialophora cf. hyalina, and Morchella septimelata.</title>
        <authorList>
            <person name="Wingfield B.D."/>
            <person name="Bills G.F."/>
            <person name="Dong Y."/>
            <person name="Huang W."/>
            <person name="Nel W.J."/>
            <person name="Swalarsk-Parry B.S."/>
            <person name="Vaghefi N."/>
            <person name="Wilken P.M."/>
            <person name="An Z."/>
            <person name="de Beer Z.W."/>
            <person name="De Vos L."/>
            <person name="Chen L."/>
            <person name="Duong T.A."/>
            <person name="Gao Y."/>
            <person name="Hammerbacher A."/>
            <person name="Kikkert J.R."/>
            <person name="Li Y."/>
            <person name="Li H."/>
            <person name="Li K."/>
            <person name="Li Q."/>
            <person name="Liu X."/>
            <person name="Ma X."/>
            <person name="Naidoo K."/>
            <person name="Pethybridge S.J."/>
            <person name="Sun J."/>
            <person name="Steenkamp E.T."/>
            <person name="van der Nest M.A."/>
            <person name="van Wyk S."/>
            <person name="Wingfield M.J."/>
            <person name="Xiong C."/>
            <person name="Yue Q."/>
            <person name="Zhang X."/>
        </authorList>
    </citation>
    <scope>NUCLEOTIDE SEQUENCE [LARGE SCALE GENOMIC DNA]</scope>
    <source>
        <strain evidence="2 3">BP 5553</strain>
    </source>
</reference>
<sequence length="308" mass="33371">MAQASPTSSQHSTTTAPRTTSSDIKDFGYTSGRPFHCPVSLQEEEDSDTSEMDAEPADIPEIAQHEEQKSGWKVRKSWVGTVDAGGTSIAGEVSSAGVRSRSGEGQKVRSRTILEPQIECSPPSMVAETPTRDTITASPPEKKTATKRSPQPISPAPSTRPILKRLTAALHYTRWANQKDAIPRAPSPNPPISLPTNSASTNGRTKIDNGIQSRRLQRSSHLNPDYINLNNVHTVDPQNHPNGTSAQARPQPLRLNRSGLTGELTVQAVSPEAPVSVAVAEVTPRLKTVDTRGQTRQGRRARRREGCF</sequence>
<comment type="caution">
    <text evidence="2">The sequence shown here is derived from an EMBL/GenBank/DDBJ whole genome shotgun (WGS) entry which is preliminary data.</text>
</comment>
<dbReference type="RefSeq" id="XP_031873341.1">
    <property type="nucleotide sequence ID" value="XM_032009287.1"/>
</dbReference>
<name>A0A370TYT3_9HELO</name>
<evidence type="ECO:0000313" key="3">
    <source>
        <dbReference type="Proteomes" id="UP000254866"/>
    </source>
</evidence>
<proteinExistence type="predicted"/>
<dbReference type="Proteomes" id="UP000254866">
    <property type="component" value="Unassembled WGS sequence"/>
</dbReference>
<dbReference type="GeneID" id="43593513"/>
<accession>A0A370TYT3</accession>
<evidence type="ECO:0000313" key="2">
    <source>
        <dbReference type="EMBL" id="RDL40685.1"/>
    </source>
</evidence>
<evidence type="ECO:0000256" key="1">
    <source>
        <dbReference type="SAM" id="MobiDB-lite"/>
    </source>
</evidence>